<evidence type="ECO:0000259" key="1">
    <source>
        <dbReference type="SMART" id="SM00278"/>
    </source>
</evidence>
<organism evidence="2 3">
    <name type="scientific">Tumebacillus lacus</name>
    <dbReference type="NCBI Taxonomy" id="2995335"/>
    <lineage>
        <taxon>Bacteria</taxon>
        <taxon>Bacillati</taxon>
        <taxon>Bacillota</taxon>
        <taxon>Bacilli</taxon>
        <taxon>Bacillales</taxon>
        <taxon>Alicyclobacillaceae</taxon>
        <taxon>Tumebacillus</taxon>
    </lineage>
</organism>
<dbReference type="Pfam" id="PF12836">
    <property type="entry name" value="HHH_3"/>
    <property type="match status" value="1"/>
</dbReference>
<proteinExistence type="predicted"/>
<reference evidence="2 3" key="1">
    <citation type="submission" date="2022-11" db="EMBL/GenBank/DDBJ databases">
        <title>Study of microbial diversity in lake waters.</title>
        <authorList>
            <person name="Zhang J."/>
        </authorList>
    </citation>
    <scope>NUCLEOTIDE SEQUENCE [LARGE SCALE GENOMIC DNA]</scope>
    <source>
        <strain evidence="2 3">DT12</strain>
    </source>
</reference>
<dbReference type="Gene3D" id="1.10.150.310">
    <property type="entry name" value="Tex RuvX-like domain-like"/>
    <property type="match status" value="1"/>
</dbReference>
<accession>A0ABT3X4E1</accession>
<dbReference type="InterPro" id="IPR019554">
    <property type="entry name" value="Soluble_ligand-bd"/>
</dbReference>
<dbReference type="SMART" id="SM00278">
    <property type="entry name" value="HhH1"/>
    <property type="match status" value="2"/>
</dbReference>
<dbReference type="Gene3D" id="3.10.560.10">
    <property type="entry name" value="Outer membrane lipoprotein wza domain like"/>
    <property type="match status" value="1"/>
</dbReference>
<feature type="domain" description="Helix-hairpin-helix DNA-binding motif class 1" evidence="1">
    <location>
        <begin position="171"/>
        <end position="190"/>
    </location>
</feature>
<protein>
    <submittedName>
        <fullName evidence="2">Helix-hairpin-helix domain-containing protein</fullName>
    </submittedName>
</protein>
<dbReference type="RefSeq" id="WP_267151715.1">
    <property type="nucleotide sequence ID" value="NZ_JAPMLT010000004.1"/>
</dbReference>
<dbReference type="InterPro" id="IPR003583">
    <property type="entry name" value="Hlx-hairpin-Hlx_DNA-bd_motif"/>
</dbReference>
<dbReference type="InterPro" id="IPR010994">
    <property type="entry name" value="RuvA_2-like"/>
</dbReference>
<dbReference type="SUPFAM" id="SSF47781">
    <property type="entry name" value="RuvA domain 2-like"/>
    <property type="match status" value="1"/>
</dbReference>
<evidence type="ECO:0000313" key="3">
    <source>
        <dbReference type="Proteomes" id="UP001208017"/>
    </source>
</evidence>
<keyword evidence="3" id="KW-1185">Reference proteome</keyword>
<sequence length="194" mass="20419">MQKKERFLMLTLLVGILLAGSVYLYGGKPNQEAMVPVTADRADGTGQKDAAEAAVMIKVHVKGEVNRPGVYQIPADSRVIDAVEAAGGAKDSADVNELNLAAVLSDSIEIVVPQTGVAAKEQSAAQGEQSGKINLNTATADELDKLPGIGSTRAQAIVDYRQSNGRFLTVDDLKNVPGFGVKLVDQVRGSVFVK</sequence>
<dbReference type="NCBIfam" id="TIGR00426">
    <property type="entry name" value="competence protein ComEA helix-hairpin-helix repeat region"/>
    <property type="match status" value="1"/>
</dbReference>
<dbReference type="PANTHER" id="PTHR21180:SF32">
    <property type="entry name" value="ENDONUCLEASE_EXONUCLEASE_PHOSPHATASE FAMILY DOMAIN-CONTAINING PROTEIN 1"/>
    <property type="match status" value="1"/>
</dbReference>
<gene>
    <name evidence="2" type="ORF">OS242_10910</name>
</gene>
<evidence type="ECO:0000313" key="2">
    <source>
        <dbReference type="EMBL" id="MCX7570471.1"/>
    </source>
</evidence>
<feature type="domain" description="Helix-hairpin-helix DNA-binding motif class 1" evidence="1">
    <location>
        <begin position="141"/>
        <end position="160"/>
    </location>
</feature>
<dbReference type="EMBL" id="JAPMLT010000004">
    <property type="protein sequence ID" value="MCX7570471.1"/>
    <property type="molecule type" value="Genomic_DNA"/>
</dbReference>
<dbReference type="InterPro" id="IPR051675">
    <property type="entry name" value="Endo/Exo/Phosphatase_dom_1"/>
</dbReference>
<dbReference type="PANTHER" id="PTHR21180">
    <property type="entry name" value="ENDONUCLEASE/EXONUCLEASE/PHOSPHATASE FAMILY DOMAIN-CONTAINING PROTEIN 1"/>
    <property type="match status" value="1"/>
</dbReference>
<name>A0ABT3X4E1_9BACL</name>
<dbReference type="Proteomes" id="UP001208017">
    <property type="component" value="Unassembled WGS sequence"/>
</dbReference>
<dbReference type="Pfam" id="PF10531">
    <property type="entry name" value="SLBB"/>
    <property type="match status" value="1"/>
</dbReference>
<dbReference type="InterPro" id="IPR004509">
    <property type="entry name" value="Competence_ComEA_HhH"/>
</dbReference>
<comment type="caution">
    <text evidence="2">The sequence shown here is derived from an EMBL/GenBank/DDBJ whole genome shotgun (WGS) entry which is preliminary data.</text>
</comment>